<dbReference type="EMBL" id="JAOPGA020001704">
    <property type="protein sequence ID" value="KAL0490605.1"/>
    <property type="molecule type" value="Genomic_DNA"/>
</dbReference>
<sequence length="404" mass="46637">MQRSTFYIDKQHDRVDEVEALKLEEQTLQRELQHLLAQEVPTQWRQIIYELNKCCYLLGGGYFKTQDEDRNQQMWAFHQQQLNAQRAESEKREQELKKQQKKEQRRRQVEELRRKKSYDDLDGLDQDDSDDEDEENISETATSTSSSTIIPTIDITSPFQSKPQEQVLFSIDKVARGFINIEGYRIISGKVNMRVQKHKRVIETRIEKNDPYLLHQVQRAHHFAENAIDKLNKITNTLGENNSHNSVDTLIRALEDVMAIIQRSREQIGVDCGSTPLSGSSSTITASLSSTYNVPLNNIVLKLQQGFYPPLPTDVVLEYTVEETRIKVSVYTLSFASSKTLSDNPKGLRTFILPSKPGEVCCISEKFSTVCKVAFLSEALKDMTEAFKRCVRLRDKLQLHRQYL</sequence>
<reference evidence="2 3" key="1">
    <citation type="submission" date="2024-03" db="EMBL/GenBank/DDBJ databases">
        <title>The Acrasis kona genome and developmental transcriptomes reveal deep origins of eukaryotic multicellular pathways.</title>
        <authorList>
            <person name="Sheikh S."/>
            <person name="Fu C.-J."/>
            <person name="Brown M.W."/>
            <person name="Baldauf S.L."/>
        </authorList>
    </citation>
    <scope>NUCLEOTIDE SEQUENCE [LARGE SCALE GENOMIC DNA]</scope>
    <source>
        <strain evidence="2 3">ATCC MYA-3509</strain>
    </source>
</reference>
<evidence type="ECO:0000313" key="2">
    <source>
        <dbReference type="EMBL" id="KAL0490605.1"/>
    </source>
</evidence>
<feature type="compositionally biased region" description="Acidic residues" evidence="1">
    <location>
        <begin position="120"/>
        <end position="137"/>
    </location>
</feature>
<gene>
    <name evidence="2" type="ORF">AKO1_003394</name>
</gene>
<feature type="compositionally biased region" description="Low complexity" evidence="1">
    <location>
        <begin position="138"/>
        <end position="149"/>
    </location>
</feature>
<dbReference type="PANTHER" id="PTHR13618:SF1">
    <property type="entry name" value="PROTEIN ROGDI HOMOLOG"/>
    <property type="match status" value="1"/>
</dbReference>
<dbReference type="GO" id="GO:0043291">
    <property type="term" value="C:RAVE complex"/>
    <property type="evidence" value="ECO:0007669"/>
    <property type="project" value="TreeGrafter"/>
</dbReference>
<accession>A0AAW2ZP80</accession>
<feature type="compositionally biased region" description="Basic and acidic residues" evidence="1">
    <location>
        <begin position="87"/>
        <end position="119"/>
    </location>
</feature>
<dbReference type="Pfam" id="PF10259">
    <property type="entry name" value="Rogdi_lz"/>
    <property type="match status" value="1"/>
</dbReference>
<evidence type="ECO:0000313" key="3">
    <source>
        <dbReference type="Proteomes" id="UP001431209"/>
    </source>
</evidence>
<name>A0AAW2ZP80_9EUKA</name>
<proteinExistence type="predicted"/>
<dbReference type="Proteomes" id="UP001431209">
    <property type="component" value="Unassembled WGS sequence"/>
</dbReference>
<keyword evidence="3" id="KW-1185">Reference proteome</keyword>
<organism evidence="2 3">
    <name type="scientific">Acrasis kona</name>
    <dbReference type="NCBI Taxonomy" id="1008807"/>
    <lineage>
        <taxon>Eukaryota</taxon>
        <taxon>Discoba</taxon>
        <taxon>Heterolobosea</taxon>
        <taxon>Tetramitia</taxon>
        <taxon>Eutetramitia</taxon>
        <taxon>Acrasidae</taxon>
        <taxon>Acrasis</taxon>
    </lineage>
</organism>
<evidence type="ECO:0000256" key="1">
    <source>
        <dbReference type="SAM" id="MobiDB-lite"/>
    </source>
</evidence>
<dbReference type="PANTHER" id="PTHR13618">
    <property type="entry name" value="LEUCINE ZIPPER CONTAINING TRANSCRIPTION FACTOR LZF1"/>
    <property type="match status" value="1"/>
</dbReference>
<dbReference type="AlphaFoldDB" id="A0AAW2ZP80"/>
<feature type="region of interest" description="Disordered" evidence="1">
    <location>
        <begin position="80"/>
        <end position="149"/>
    </location>
</feature>
<evidence type="ECO:0008006" key="4">
    <source>
        <dbReference type="Google" id="ProtNLM"/>
    </source>
</evidence>
<comment type="caution">
    <text evidence="2">The sequence shown here is derived from an EMBL/GenBank/DDBJ whole genome shotgun (WGS) entry which is preliminary data.</text>
</comment>
<protein>
    <recommendedName>
        <fullName evidence="4">Mediator complex subunit 17</fullName>
    </recommendedName>
</protein>
<dbReference type="InterPro" id="IPR028241">
    <property type="entry name" value="RAVE2/Rogdi"/>
</dbReference>